<organism evidence="3 4">
    <name type="scientific">Paragemmobacter ruber</name>
    <dbReference type="NCBI Taxonomy" id="1985673"/>
    <lineage>
        <taxon>Bacteria</taxon>
        <taxon>Pseudomonadati</taxon>
        <taxon>Pseudomonadota</taxon>
        <taxon>Alphaproteobacteria</taxon>
        <taxon>Rhodobacterales</taxon>
        <taxon>Paracoccaceae</taxon>
        <taxon>Paragemmobacter</taxon>
    </lineage>
</organism>
<gene>
    <name evidence="3" type="primary">pcaD</name>
    <name evidence="3" type="ORF">GU920_10630</name>
</gene>
<dbReference type="InterPro" id="IPR029058">
    <property type="entry name" value="AB_hydrolase_fold"/>
</dbReference>
<evidence type="ECO:0000313" key="4">
    <source>
        <dbReference type="Proteomes" id="UP001517376"/>
    </source>
</evidence>
<dbReference type="Proteomes" id="UP001517376">
    <property type="component" value="Unassembled WGS sequence"/>
</dbReference>
<comment type="caution">
    <text evidence="3">The sequence shown here is derived from an EMBL/GenBank/DDBJ whole genome shotgun (WGS) entry which is preliminary data.</text>
</comment>
<evidence type="ECO:0000259" key="2">
    <source>
        <dbReference type="Pfam" id="PF00561"/>
    </source>
</evidence>
<evidence type="ECO:0000256" key="1">
    <source>
        <dbReference type="ARBA" id="ARBA00022801"/>
    </source>
</evidence>
<sequence length="262" mass="27887">MAPVFFPDLRLNADLSGPKDGPPLVLIHALGTSGAIWDDLIPLLPPSLRILRVDLRGHGASDVPAAPYAMGALIRDTERLMDHFALKEAVLLGLSIGGLIAQGLAVKRLDLVRAMILSNTAARIGRPEHWADRIATVRAGGMAALHDPTMERWLGRNWRSAPALPRLSSLFLNTDPEGWCGCAAAIAGTDLYETTATLTLPTLAIAGANDGSTPPDLIRETADLIRGHHFALIRGAGHIPPVEKPAEYAAIITQFLTGIGHV</sequence>
<dbReference type="PANTHER" id="PTHR43798:SF31">
    <property type="entry name" value="AB HYDROLASE SUPERFAMILY PROTEIN YCLE"/>
    <property type="match status" value="1"/>
</dbReference>
<reference evidence="4" key="1">
    <citation type="submission" date="2020-01" db="EMBL/GenBank/DDBJ databases">
        <title>Sphingomonas sp. strain CSW-10.</title>
        <authorList>
            <person name="Chen W.-M."/>
        </authorList>
    </citation>
    <scope>NUCLEOTIDE SEQUENCE [LARGE SCALE GENOMIC DNA]</scope>
    <source>
        <strain evidence="4">CCP-1</strain>
    </source>
</reference>
<keyword evidence="4" id="KW-1185">Reference proteome</keyword>
<name>A0ABW9Y610_9RHOB</name>
<accession>A0ABW9Y610</accession>
<keyword evidence="1 3" id="KW-0378">Hydrolase</keyword>
<dbReference type="RefSeq" id="WP_161766992.1">
    <property type="nucleotide sequence ID" value="NZ_JAAATW010000002.1"/>
</dbReference>
<dbReference type="EMBL" id="JAAATW010000002">
    <property type="protein sequence ID" value="NBE07993.1"/>
    <property type="molecule type" value="Genomic_DNA"/>
</dbReference>
<dbReference type="Pfam" id="PF00561">
    <property type="entry name" value="Abhydrolase_1"/>
    <property type="match status" value="1"/>
</dbReference>
<evidence type="ECO:0000313" key="3">
    <source>
        <dbReference type="EMBL" id="NBE07993.1"/>
    </source>
</evidence>
<dbReference type="InterPro" id="IPR026968">
    <property type="entry name" value="PcaD/CatD"/>
</dbReference>
<feature type="domain" description="AB hydrolase-1" evidence="2">
    <location>
        <begin position="22"/>
        <end position="245"/>
    </location>
</feature>
<dbReference type="PRINTS" id="PR00111">
    <property type="entry name" value="ABHYDROLASE"/>
</dbReference>
<dbReference type="InterPro" id="IPR050266">
    <property type="entry name" value="AB_hydrolase_sf"/>
</dbReference>
<dbReference type="NCBIfam" id="TIGR02427">
    <property type="entry name" value="protocat_pcaD"/>
    <property type="match status" value="1"/>
</dbReference>
<protein>
    <submittedName>
        <fullName evidence="3">3-oxoadipate enol-lactonase</fullName>
        <ecNumber evidence="3">3.1.1.24</ecNumber>
    </submittedName>
</protein>
<dbReference type="EC" id="3.1.1.24" evidence="3"/>
<dbReference type="SUPFAM" id="SSF53474">
    <property type="entry name" value="alpha/beta-Hydrolases"/>
    <property type="match status" value="1"/>
</dbReference>
<proteinExistence type="predicted"/>
<dbReference type="InterPro" id="IPR000073">
    <property type="entry name" value="AB_hydrolase_1"/>
</dbReference>
<dbReference type="PANTHER" id="PTHR43798">
    <property type="entry name" value="MONOACYLGLYCEROL LIPASE"/>
    <property type="match status" value="1"/>
</dbReference>
<dbReference type="GO" id="GO:0047570">
    <property type="term" value="F:3-oxoadipate enol-lactonase activity"/>
    <property type="evidence" value="ECO:0007669"/>
    <property type="project" value="UniProtKB-EC"/>
</dbReference>
<dbReference type="Gene3D" id="3.40.50.1820">
    <property type="entry name" value="alpha/beta hydrolase"/>
    <property type="match status" value="1"/>
</dbReference>